<reference evidence="2" key="2">
    <citation type="submission" date="2022-06" db="UniProtKB">
        <authorList>
            <consortium name="EnsemblMetazoa"/>
        </authorList>
    </citation>
    <scope>IDENTIFICATION</scope>
    <source>
        <strain evidence="2">PS312</strain>
    </source>
</reference>
<dbReference type="EnsemblMetazoa" id="PPA04479.1">
    <property type="protein sequence ID" value="PPA04479.1"/>
    <property type="gene ID" value="WBGene00094033"/>
</dbReference>
<gene>
    <name evidence="2" type="primary">WBGene00094033</name>
</gene>
<keyword evidence="1" id="KW-0812">Transmembrane</keyword>
<evidence type="ECO:0008006" key="4">
    <source>
        <dbReference type="Google" id="ProtNLM"/>
    </source>
</evidence>
<keyword evidence="3" id="KW-1185">Reference proteome</keyword>
<evidence type="ECO:0000256" key="1">
    <source>
        <dbReference type="SAM" id="Phobius"/>
    </source>
</evidence>
<evidence type="ECO:0000313" key="2">
    <source>
        <dbReference type="EnsemblMetazoa" id="PPA04479.1"/>
    </source>
</evidence>
<evidence type="ECO:0000313" key="3">
    <source>
        <dbReference type="Proteomes" id="UP000005239"/>
    </source>
</evidence>
<proteinExistence type="predicted"/>
<protein>
    <recommendedName>
        <fullName evidence="4">G protein-coupled receptor</fullName>
    </recommendedName>
</protein>
<name>A0A8R1U7D0_PRIPA</name>
<keyword evidence="1" id="KW-1133">Transmembrane helix</keyword>
<keyword evidence="1" id="KW-0472">Membrane</keyword>
<feature type="transmembrane region" description="Helical" evidence="1">
    <location>
        <begin position="45"/>
        <end position="65"/>
    </location>
</feature>
<organism evidence="2 3">
    <name type="scientific">Pristionchus pacificus</name>
    <name type="common">Parasitic nematode worm</name>
    <dbReference type="NCBI Taxonomy" id="54126"/>
    <lineage>
        <taxon>Eukaryota</taxon>
        <taxon>Metazoa</taxon>
        <taxon>Ecdysozoa</taxon>
        <taxon>Nematoda</taxon>
        <taxon>Chromadorea</taxon>
        <taxon>Rhabditida</taxon>
        <taxon>Rhabditina</taxon>
        <taxon>Diplogasteromorpha</taxon>
        <taxon>Diplogasteroidea</taxon>
        <taxon>Neodiplogasteridae</taxon>
        <taxon>Pristionchus</taxon>
    </lineage>
</organism>
<dbReference type="Proteomes" id="UP000005239">
    <property type="component" value="Unassembled WGS sequence"/>
</dbReference>
<reference evidence="3" key="1">
    <citation type="journal article" date="2008" name="Nat. Genet.">
        <title>The Pristionchus pacificus genome provides a unique perspective on nematode lifestyle and parasitism.</title>
        <authorList>
            <person name="Dieterich C."/>
            <person name="Clifton S.W."/>
            <person name="Schuster L.N."/>
            <person name="Chinwalla A."/>
            <person name="Delehaunty K."/>
            <person name="Dinkelacker I."/>
            <person name="Fulton L."/>
            <person name="Fulton R."/>
            <person name="Godfrey J."/>
            <person name="Minx P."/>
            <person name="Mitreva M."/>
            <person name="Roeseler W."/>
            <person name="Tian H."/>
            <person name="Witte H."/>
            <person name="Yang S.P."/>
            <person name="Wilson R.K."/>
            <person name="Sommer R.J."/>
        </authorList>
    </citation>
    <scope>NUCLEOTIDE SEQUENCE [LARGE SCALE GENOMIC DNA]</scope>
    <source>
        <strain evidence="3">PS312</strain>
    </source>
</reference>
<dbReference type="AlphaFoldDB" id="A0A8R1U7D0"/>
<feature type="transmembrane region" description="Helical" evidence="1">
    <location>
        <begin position="137"/>
        <end position="154"/>
    </location>
</feature>
<accession>A0A8R1U7D0</accession>
<sequence>MESDNIYDVKNIIITNVQFEVEDDVFAYIPYIPDQYKWSSQLAQVFHLLLSAATLVVDTIISIVIVQMRKEYSAKMKTRPEQGLLLSSVIALMMHIMNDLLLMSTSIFDNITLTYFITLTIAVSTTLPFWTMMTFAHTMRSTFFFVVFFCNYYLGVKAS</sequence>